<dbReference type="InterPro" id="IPR000626">
    <property type="entry name" value="Ubiquitin-like_dom"/>
</dbReference>
<keyword evidence="5" id="KW-1185">Reference proteome</keyword>
<sequence>MEAGGGGDATTASDSIKVKIQFGGRSIPVEISVDSTVKNLKSTLQPLTNVLPRGQKLICKGKVLEDEMTLKSLGITNGSKIMLMASQGLHQGSGPLKKEVPAKKELERVQMNTIIPMVTRENKAKAAGPNPVQRWKSTGVVALSEHGLKAIPEEVYGLRSFVRVLDLSRNSIQEIPDKINLLSSIQKLFLNANNLVDGSLSWKGLESLKSLTILSLSHNSLSELPPAVGALTSLRQLQVENNDLISLPSEIELLTELQILKVNNNRINRIPDSIGGCISLVEVDLSSNLLVELPETVGNLKDLKALYLSNNGLHSLPRTLFKTCGQLSILDLHGTEVTMDLLRQFEGWEDFDTRRRLKHQKQLDFRVTSSAEFDEGADKS</sequence>
<name>A0AAV1DJ81_OLDCO</name>
<dbReference type="SMART" id="SM00364">
    <property type="entry name" value="LRR_BAC"/>
    <property type="match status" value="5"/>
</dbReference>
<dbReference type="GO" id="GO:0005737">
    <property type="term" value="C:cytoplasm"/>
    <property type="evidence" value="ECO:0007669"/>
    <property type="project" value="TreeGrafter"/>
</dbReference>
<evidence type="ECO:0000256" key="2">
    <source>
        <dbReference type="ARBA" id="ARBA00022737"/>
    </source>
</evidence>
<dbReference type="InterPro" id="IPR029071">
    <property type="entry name" value="Ubiquitin-like_domsf"/>
</dbReference>
<dbReference type="EMBL" id="OX459122">
    <property type="protein sequence ID" value="CAI9107034.1"/>
    <property type="molecule type" value="Genomic_DNA"/>
</dbReference>
<dbReference type="GO" id="GO:0006952">
    <property type="term" value="P:defense response"/>
    <property type="evidence" value="ECO:0007669"/>
    <property type="project" value="UniProtKB-ARBA"/>
</dbReference>
<evidence type="ECO:0000256" key="1">
    <source>
        <dbReference type="ARBA" id="ARBA00022614"/>
    </source>
</evidence>
<dbReference type="AlphaFoldDB" id="A0AAV1DJ81"/>
<organism evidence="4 5">
    <name type="scientific">Oldenlandia corymbosa var. corymbosa</name>
    <dbReference type="NCBI Taxonomy" id="529605"/>
    <lineage>
        <taxon>Eukaryota</taxon>
        <taxon>Viridiplantae</taxon>
        <taxon>Streptophyta</taxon>
        <taxon>Embryophyta</taxon>
        <taxon>Tracheophyta</taxon>
        <taxon>Spermatophyta</taxon>
        <taxon>Magnoliopsida</taxon>
        <taxon>eudicotyledons</taxon>
        <taxon>Gunneridae</taxon>
        <taxon>Pentapetalae</taxon>
        <taxon>asterids</taxon>
        <taxon>lamiids</taxon>
        <taxon>Gentianales</taxon>
        <taxon>Rubiaceae</taxon>
        <taxon>Rubioideae</taxon>
        <taxon>Spermacoceae</taxon>
        <taxon>Hedyotis-Oldenlandia complex</taxon>
        <taxon>Oldenlandia</taxon>
    </lineage>
</organism>
<dbReference type="PANTHER" id="PTHR48051:SF1">
    <property type="entry name" value="RAS SUPPRESSOR PROTEIN 1"/>
    <property type="match status" value="1"/>
</dbReference>
<dbReference type="SMART" id="SM00369">
    <property type="entry name" value="LRR_TYP"/>
    <property type="match status" value="6"/>
</dbReference>
<feature type="domain" description="Ubiquitin-like" evidence="3">
    <location>
        <begin position="14"/>
        <end position="87"/>
    </location>
</feature>
<dbReference type="Gene3D" id="3.80.10.10">
    <property type="entry name" value="Ribonuclease Inhibitor"/>
    <property type="match status" value="1"/>
</dbReference>
<dbReference type="InterPro" id="IPR055414">
    <property type="entry name" value="LRR_R13L4/SHOC2-like"/>
</dbReference>
<protein>
    <submittedName>
        <fullName evidence="4">OLC1v1006307C1</fullName>
    </submittedName>
</protein>
<dbReference type="SUPFAM" id="SSF52058">
    <property type="entry name" value="L domain-like"/>
    <property type="match status" value="1"/>
</dbReference>
<dbReference type="Pfam" id="PF00240">
    <property type="entry name" value="ubiquitin"/>
    <property type="match status" value="1"/>
</dbReference>
<dbReference type="CDD" id="cd17039">
    <property type="entry name" value="Ubl_ubiquitin_like"/>
    <property type="match status" value="1"/>
</dbReference>
<accession>A0AAV1DJ81</accession>
<evidence type="ECO:0000259" key="3">
    <source>
        <dbReference type="PROSITE" id="PS50053"/>
    </source>
</evidence>
<dbReference type="Proteomes" id="UP001161247">
    <property type="component" value="Chromosome 5"/>
</dbReference>
<dbReference type="PROSITE" id="PS51450">
    <property type="entry name" value="LRR"/>
    <property type="match status" value="3"/>
</dbReference>
<dbReference type="InterPro" id="IPR032675">
    <property type="entry name" value="LRR_dom_sf"/>
</dbReference>
<keyword evidence="1" id="KW-0433">Leucine-rich repeat</keyword>
<dbReference type="InterPro" id="IPR001611">
    <property type="entry name" value="Leu-rich_rpt"/>
</dbReference>
<gene>
    <name evidence="4" type="ORF">OLC1_LOCUS15438</name>
</gene>
<evidence type="ECO:0000313" key="4">
    <source>
        <dbReference type="EMBL" id="CAI9107034.1"/>
    </source>
</evidence>
<dbReference type="InterPro" id="IPR050216">
    <property type="entry name" value="LRR_domain-containing"/>
</dbReference>
<dbReference type="InterPro" id="IPR003591">
    <property type="entry name" value="Leu-rich_rpt_typical-subtyp"/>
</dbReference>
<dbReference type="SUPFAM" id="SSF54236">
    <property type="entry name" value="Ubiquitin-like"/>
    <property type="match status" value="1"/>
</dbReference>
<dbReference type="SMART" id="SM00213">
    <property type="entry name" value="UBQ"/>
    <property type="match status" value="1"/>
</dbReference>
<proteinExistence type="predicted"/>
<dbReference type="GO" id="GO:0051707">
    <property type="term" value="P:response to other organism"/>
    <property type="evidence" value="ECO:0007669"/>
    <property type="project" value="UniProtKB-ARBA"/>
</dbReference>
<dbReference type="Gene3D" id="3.10.20.90">
    <property type="entry name" value="Phosphatidylinositol 3-kinase Catalytic Subunit, Chain A, domain 1"/>
    <property type="match status" value="1"/>
</dbReference>
<dbReference type="Pfam" id="PF23598">
    <property type="entry name" value="LRR_14"/>
    <property type="match status" value="1"/>
</dbReference>
<reference evidence="4" key="1">
    <citation type="submission" date="2023-03" db="EMBL/GenBank/DDBJ databases">
        <authorList>
            <person name="Julca I."/>
        </authorList>
    </citation>
    <scope>NUCLEOTIDE SEQUENCE</scope>
</reference>
<keyword evidence="2" id="KW-0677">Repeat</keyword>
<evidence type="ECO:0000313" key="5">
    <source>
        <dbReference type="Proteomes" id="UP001161247"/>
    </source>
</evidence>
<dbReference type="PANTHER" id="PTHR48051">
    <property type="match status" value="1"/>
</dbReference>
<dbReference type="PROSITE" id="PS50053">
    <property type="entry name" value="UBIQUITIN_2"/>
    <property type="match status" value="1"/>
</dbReference>